<keyword evidence="5 12" id="KW-0378">Hydrolase</keyword>
<dbReference type="Proteomes" id="UP000245942">
    <property type="component" value="Unassembled WGS sequence"/>
</dbReference>
<proteinExistence type="inferred from homology"/>
<dbReference type="FunFam" id="3.90.950.10:FF:000003">
    <property type="entry name" value="Inosine triphosphate pyrophosphatase"/>
    <property type="match status" value="1"/>
</dbReference>
<evidence type="ECO:0000313" key="15">
    <source>
        <dbReference type="Proteomes" id="UP000245942"/>
    </source>
</evidence>
<keyword evidence="12" id="KW-0539">Nucleus</keyword>
<dbReference type="NCBIfam" id="TIGR00042">
    <property type="entry name" value="RdgB/HAM1 family non-canonical purine NTP pyrophosphatase"/>
    <property type="match status" value="1"/>
</dbReference>
<keyword evidence="2 12" id="KW-0963">Cytoplasm</keyword>
<evidence type="ECO:0000256" key="10">
    <source>
        <dbReference type="ARBA" id="ARBA00093255"/>
    </source>
</evidence>
<keyword evidence="6 12" id="KW-0460">Magnesium</keyword>
<feature type="binding site" evidence="12">
    <location>
        <position position="43"/>
    </location>
    <ligand>
        <name>Mg(2+)</name>
        <dbReference type="ChEBI" id="CHEBI:18420"/>
    </ligand>
</feature>
<organism evidence="14 15">
    <name type="scientific">Pseudomicrostroma glucosiphilum</name>
    <dbReference type="NCBI Taxonomy" id="1684307"/>
    <lineage>
        <taxon>Eukaryota</taxon>
        <taxon>Fungi</taxon>
        <taxon>Dikarya</taxon>
        <taxon>Basidiomycota</taxon>
        <taxon>Ustilaginomycotina</taxon>
        <taxon>Exobasidiomycetes</taxon>
        <taxon>Microstromatales</taxon>
        <taxon>Microstromatales incertae sedis</taxon>
        <taxon>Pseudomicrostroma</taxon>
    </lineage>
</organism>
<dbReference type="Gene3D" id="3.90.950.10">
    <property type="match status" value="1"/>
</dbReference>
<evidence type="ECO:0000256" key="3">
    <source>
        <dbReference type="ARBA" id="ARBA00022723"/>
    </source>
</evidence>
<name>A0A316UFP4_9BASI</name>
<dbReference type="EMBL" id="KZ819321">
    <property type="protein sequence ID" value="PWN24076.1"/>
    <property type="molecule type" value="Genomic_DNA"/>
</dbReference>
<evidence type="ECO:0000256" key="11">
    <source>
        <dbReference type="ARBA" id="ARBA00093271"/>
    </source>
</evidence>
<dbReference type="EC" id="3.6.1.66" evidence="12"/>
<dbReference type="HAMAP" id="MF_03148">
    <property type="entry name" value="HAM1_NTPase"/>
    <property type="match status" value="1"/>
</dbReference>
<evidence type="ECO:0000313" key="14">
    <source>
        <dbReference type="EMBL" id="PWN24076.1"/>
    </source>
</evidence>
<evidence type="ECO:0000256" key="1">
    <source>
        <dbReference type="ARBA" id="ARBA00008023"/>
    </source>
</evidence>
<comment type="function">
    <text evidence="8">Pyrophosphatase that hydrolyzes the non-canonical purine nucleotides inosine triphosphate (ITP), deoxyinosine triphosphate (dITP) as well as 2'-deoxy-N-6-hydroxylaminopurine triphosphate (dHAPTP) and xanthosine 5'-triphosphate (XTP) to their respective monophosphate derivatives. The enzyme does not distinguish between the deoxy- and ribose forms. Probably excludes non-canonical purines from RNA and DNA precursor pools, thus preventing their incorporation into RNA and DNA and avoiding chromosomal lesions.</text>
</comment>
<dbReference type="GO" id="GO:0046872">
    <property type="term" value="F:metal ion binding"/>
    <property type="evidence" value="ECO:0007669"/>
    <property type="project" value="UniProtKB-KW"/>
</dbReference>
<evidence type="ECO:0000256" key="7">
    <source>
        <dbReference type="ARBA" id="ARBA00023080"/>
    </source>
</evidence>
<feature type="binding site" evidence="12">
    <location>
        <position position="55"/>
    </location>
    <ligand>
        <name>ITP</name>
        <dbReference type="ChEBI" id="CHEBI:61402"/>
    </ligand>
</feature>
<comment type="similarity">
    <text evidence="1 12 13">Belongs to the HAM1 NTPase family.</text>
</comment>
<comment type="catalytic activity">
    <reaction evidence="9">
        <text>ITP + H2O = IMP + diphosphate + H(+)</text>
        <dbReference type="Rhea" id="RHEA:29399"/>
        <dbReference type="ChEBI" id="CHEBI:15377"/>
        <dbReference type="ChEBI" id="CHEBI:15378"/>
        <dbReference type="ChEBI" id="CHEBI:33019"/>
        <dbReference type="ChEBI" id="CHEBI:58053"/>
        <dbReference type="ChEBI" id="CHEBI:61402"/>
        <dbReference type="EC" id="3.6.1.66"/>
    </reaction>
    <physiologicalReaction direction="left-to-right" evidence="9">
        <dbReference type="Rhea" id="RHEA:29400"/>
    </physiologicalReaction>
</comment>
<protein>
    <recommendedName>
        <fullName evidence="12">Inosine triphosphate pyrophosphatase</fullName>
        <shortName evidence="12">ITPase</shortName>
        <shortName evidence="12">Inosine triphosphatase</shortName>
        <ecNumber evidence="12">3.6.1.66</ecNumber>
    </recommendedName>
    <alternativeName>
        <fullName evidence="12">Non-canonical purine NTP pyrophosphatase</fullName>
    </alternativeName>
    <alternativeName>
        <fullName evidence="12">Non-standard purine NTP pyrophosphatase</fullName>
    </alternativeName>
    <alternativeName>
        <fullName evidence="12">Nucleoside-triphosphate diphosphatase</fullName>
    </alternativeName>
    <alternativeName>
        <fullName evidence="12">Nucleoside-triphosphate pyrophosphatase</fullName>
        <shortName evidence="12">NTPase</shortName>
    </alternativeName>
    <alternativeName>
        <fullName evidence="12">XTP/dITP diphosphatase</fullName>
    </alternativeName>
</protein>
<comment type="subunit">
    <text evidence="12">Homodimer.</text>
</comment>
<evidence type="ECO:0000256" key="2">
    <source>
        <dbReference type="ARBA" id="ARBA00022490"/>
    </source>
</evidence>
<dbReference type="GO" id="GO:0009204">
    <property type="term" value="P:deoxyribonucleoside triphosphate catabolic process"/>
    <property type="evidence" value="ECO:0007669"/>
    <property type="project" value="UniProtKB-UniRule"/>
</dbReference>
<keyword evidence="7 12" id="KW-0546">Nucleotide metabolism</keyword>
<comment type="catalytic activity">
    <reaction evidence="11">
        <text>N(6)-hydroxy-dATP + H2O = N(6)-hydroxy-dAMP + diphosphate + H(+)</text>
        <dbReference type="Rhea" id="RHEA:83971"/>
        <dbReference type="ChEBI" id="CHEBI:15377"/>
        <dbReference type="ChEBI" id="CHEBI:15378"/>
        <dbReference type="ChEBI" id="CHEBI:33019"/>
        <dbReference type="ChEBI" id="CHEBI:233529"/>
        <dbReference type="ChEBI" id="CHEBI:233530"/>
    </reaction>
    <physiologicalReaction direction="left-to-right" evidence="11">
        <dbReference type="Rhea" id="RHEA:83972"/>
    </physiologicalReaction>
</comment>
<feature type="binding site" evidence="12">
    <location>
        <begin position="11"/>
        <end position="16"/>
    </location>
    <ligand>
        <name>ITP</name>
        <dbReference type="ChEBI" id="CHEBI:61402"/>
    </ligand>
</feature>
<dbReference type="GeneID" id="37013174"/>
<comment type="catalytic activity">
    <reaction evidence="10">
        <text>dITP + H2O = dIMP + diphosphate + H(+)</text>
        <dbReference type="Rhea" id="RHEA:28342"/>
        <dbReference type="ChEBI" id="CHEBI:15377"/>
        <dbReference type="ChEBI" id="CHEBI:15378"/>
        <dbReference type="ChEBI" id="CHEBI:33019"/>
        <dbReference type="ChEBI" id="CHEBI:61194"/>
        <dbReference type="ChEBI" id="CHEBI:61382"/>
        <dbReference type="EC" id="3.6.1.66"/>
    </reaction>
    <physiologicalReaction direction="left-to-right" evidence="10">
        <dbReference type="Rhea" id="RHEA:28343"/>
    </physiologicalReaction>
</comment>
<dbReference type="GO" id="GO:0000166">
    <property type="term" value="F:nucleotide binding"/>
    <property type="evidence" value="ECO:0007669"/>
    <property type="project" value="UniProtKB-KW"/>
</dbReference>
<comment type="cofactor">
    <cofactor evidence="12">
        <name>Mg(2+)</name>
        <dbReference type="ChEBI" id="CHEBI:18420"/>
    </cofactor>
    <cofactor evidence="12">
        <name>Mn(2+)</name>
        <dbReference type="ChEBI" id="CHEBI:29035"/>
    </cofactor>
    <text evidence="12">Binds 1 divalent metal cation per subunit; can use either Mg(2+) or Mn(2+).</text>
</comment>
<feature type="binding site" evidence="12">
    <location>
        <position position="170"/>
    </location>
    <ligand>
        <name>ITP</name>
        <dbReference type="ChEBI" id="CHEBI:61402"/>
    </ligand>
</feature>
<keyword evidence="4 12" id="KW-0547">Nucleotide-binding</keyword>
<keyword evidence="15" id="KW-1185">Reference proteome</keyword>
<dbReference type="InterPro" id="IPR029001">
    <property type="entry name" value="ITPase-like_fam"/>
</dbReference>
<evidence type="ECO:0000256" key="13">
    <source>
        <dbReference type="RuleBase" id="RU003781"/>
    </source>
</evidence>
<dbReference type="InterPro" id="IPR002637">
    <property type="entry name" value="RdgB/HAM1"/>
</dbReference>
<dbReference type="GO" id="GO:0005737">
    <property type="term" value="C:cytoplasm"/>
    <property type="evidence" value="ECO:0007669"/>
    <property type="project" value="UniProtKB-SubCell"/>
</dbReference>
<accession>A0A316UFP4</accession>
<dbReference type="STRING" id="1684307.A0A316UFP4"/>
<comment type="function">
    <text evidence="12">Pyrophosphatase that hydrolyzes non-canonical purine nucleotides such as inosine triphosphate (ITP), deoxyinosine triphosphate (dITP) or xanthosine 5'-triphosphate (XTP) to their respective monophosphate derivatives. The enzyme does not distinguish between the deoxy- and ribose forms. Probably excludes non-canonical purines from RNA and DNA precursor pools, thus preventing their incorporation into RNA and DNA and avoiding chromosomal lesions.</text>
</comment>
<evidence type="ECO:0000256" key="12">
    <source>
        <dbReference type="HAMAP-Rule" id="MF_03148"/>
    </source>
</evidence>
<dbReference type="GO" id="GO:0005634">
    <property type="term" value="C:nucleus"/>
    <property type="evidence" value="ECO:0007669"/>
    <property type="project" value="UniProtKB-SubCell"/>
</dbReference>
<dbReference type="AlphaFoldDB" id="A0A316UFP4"/>
<dbReference type="PANTHER" id="PTHR11067:SF9">
    <property type="entry name" value="INOSINE TRIPHOSPHATE PYROPHOSPHATASE"/>
    <property type="match status" value="1"/>
</dbReference>
<evidence type="ECO:0000256" key="8">
    <source>
        <dbReference type="ARBA" id="ARBA00054940"/>
    </source>
</evidence>
<gene>
    <name evidence="14" type="ORF">BCV69DRAFT_279977</name>
</gene>
<keyword evidence="3 12" id="KW-0479">Metal-binding</keyword>
<evidence type="ECO:0000256" key="5">
    <source>
        <dbReference type="ARBA" id="ARBA00022801"/>
    </source>
</evidence>
<comment type="catalytic activity">
    <reaction evidence="12">
        <text>XTP + H2O = XMP + diphosphate + H(+)</text>
        <dbReference type="Rhea" id="RHEA:28610"/>
        <dbReference type="ChEBI" id="CHEBI:15377"/>
        <dbReference type="ChEBI" id="CHEBI:15378"/>
        <dbReference type="ChEBI" id="CHEBI:33019"/>
        <dbReference type="ChEBI" id="CHEBI:57464"/>
        <dbReference type="ChEBI" id="CHEBI:61314"/>
        <dbReference type="EC" id="3.6.1.66"/>
    </reaction>
</comment>
<sequence length="191" mass="20998">MAARKQLTFVTGNKNKLREVQQILEKTPSFPFEIVNRDLDVPEIQGTTQEVAIAKCRAAAKILNGPCLTEDTALSFHALSGLPGPYIKSFLSSLGHSGLNTLLDGFSDRSATAICTFAYCSSAEAEPILFEGRTEGKIVQPRGPSNFGWDPIIEIDGTGKTYAEMEAEEKNKLSHRYKALELLREYLTKQG</sequence>
<dbReference type="CDD" id="cd00515">
    <property type="entry name" value="HAM1"/>
    <property type="match status" value="1"/>
</dbReference>
<dbReference type="RefSeq" id="XP_025351236.1">
    <property type="nucleotide sequence ID" value="XM_025491440.1"/>
</dbReference>
<feature type="binding site" evidence="12">
    <location>
        <begin position="147"/>
        <end position="150"/>
    </location>
    <ligand>
        <name>ITP</name>
        <dbReference type="ChEBI" id="CHEBI:61402"/>
    </ligand>
</feature>
<dbReference type="InterPro" id="IPR027502">
    <property type="entry name" value="ITPase"/>
</dbReference>
<evidence type="ECO:0000256" key="9">
    <source>
        <dbReference type="ARBA" id="ARBA00093218"/>
    </source>
</evidence>
<comment type="subcellular location">
    <subcellularLocation>
        <location evidence="12">Cytoplasm</location>
    </subcellularLocation>
    <subcellularLocation>
        <location evidence="12">Nucleus</location>
    </subcellularLocation>
</comment>
<dbReference type="OrthoDB" id="6288734at2759"/>
<feature type="binding site" evidence="12">
    <location>
        <begin position="71"/>
        <end position="72"/>
    </location>
    <ligand>
        <name>ITP</name>
        <dbReference type="ChEBI" id="CHEBI:61402"/>
    </ligand>
</feature>
<dbReference type="GO" id="GO:0009117">
    <property type="term" value="P:nucleotide metabolic process"/>
    <property type="evidence" value="ECO:0007669"/>
    <property type="project" value="UniProtKB-KW"/>
</dbReference>
<dbReference type="Pfam" id="PF01725">
    <property type="entry name" value="Ham1p_like"/>
    <property type="match status" value="1"/>
</dbReference>
<keyword evidence="12" id="KW-0464">Manganese</keyword>
<evidence type="ECO:0000256" key="6">
    <source>
        <dbReference type="ARBA" id="ARBA00022842"/>
    </source>
</evidence>
<reference evidence="14 15" key="1">
    <citation type="journal article" date="2018" name="Mol. Biol. Evol.">
        <title>Broad Genomic Sampling Reveals a Smut Pathogenic Ancestry of the Fungal Clade Ustilaginomycotina.</title>
        <authorList>
            <person name="Kijpornyongpan T."/>
            <person name="Mondo S.J."/>
            <person name="Barry K."/>
            <person name="Sandor L."/>
            <person name="Lee J."/>
            <person name="Lipzen A."/>
            <person name="Pangilinan J."/>
            <person name="LaButti K."/>
            <person name="Hainaut M."/>
            <person name="Henrissat B."/>
            <person name="Grigoriev I.V."/>
            <person name="Spatafora J.W."/>
            <person name="Aime M.C."/>
        </authorList>
    </citation>
    <scope>NUCLEOTIDE SEQUENCE [LARGE SCALE GENOMIC DNA]</scope>
    <source>
        <strain evidence="14 15">MCA 4718</strain>
    </source>
</reference>
<dbReference type="PANTHER" id="PTHR11067">
    <property type="entry name" value="INOSINE TRIPHOSPHATE PYROPHOSPHATASE/HAM1 PROTEIN"/>
    <property type="match status" value="1"/>
</dbReference>
<dbReference type="GO" id="GO:0036220">
    <property type="term" value="F:ITP diphosphatase activity"/>
    <property type="evidence" value="ECO:0007669"/>
    <property type="project" value="UniProtKB-UniRule"/>
</dbReference>
<evidence type="ECO:0000256" key="4">
    <source>
        <dbReference type="ARBA" id="ARBA00022741"/>
    </source>
</evidence>
<feature type="binding site" evidence="12">
    <location>
        <begin position="175"/>
        <end position="176"/>
    </location>
    <ligand>
        <name>ITP</name>
        <dbReference type="ChEBI" id="CHEBI:61402"/>
    </ligand>
</feature>
<dbReference type="SUPFAM" id="SSF52972">
    <property type="entry name" value="ITPase-like"/>
    <property type="match status" value="1"/>
</dbReference>
<dbReference type="GO" id="GO:0035870">
    <property type="term" value="F:dITP diphosphatase activity"/>
    <property type="evidence" value="ECO:0007669"/>
    <property type="project" value="UniProtKB-UniRule"/>
</dbReference>
<feature type="binding site" evidence="12">
    <location>
        <position position="71"/>
    </location>
    <ligand>
        <name>Mg(2+)</name>
        <dbReference type="ChEBI" id="CHEBI:18420"/>
    </ligand>
</feature>
<dbReference type="GO" id="GO:0036222">
    <property type="term" value="F:XTP diphosphatase activity"/>
    <property type="evidence" value="ECO:0007669"/>
    <property type="project" value="UniProtKB-UniRule"/>
</dbReference>